<accession>A0A4R5VYL1</accession>
<protein>
    <submittedName>
        <fullName evidence="1">DUF934 domain-containing protein</fullName>
    </submittedName>
</protein>
<name>A0A4R5VYL1_9BURK</name>
<proteinExistence type="predicted"/>
<dbReference type="InterPro" id="IPR008318">
    <property type="entry name" value="UCP030820"/>
</dbReference>
<reference evidence="1 2" key="1">
    <citation type="submission" date="2019-03" db="EMBL/GenBank/DDBJ databases">
        <title>Sapientia aquatica gen. nov., sp. nov., isolated from a crater lake.</title>
        <authorList>
            <person name="Felfoldi T."/>
            <person name="Szabo A."/>
            <person name="Toth E."/>
            <person name="Schumann P."/>
            <person name="Keki Z."/>
            <person name="Marialigeti K."/>
            <person name="Mathe I."/>
        </authorList>
    </citation>
    <scope>NUCLEOTIDE SEQUENCE [LARGE SCALE GENOMIC DNA]</scope>
    <source>
        <strain evidence="1 2">SA-152</strain>
    </source>
</reference>
<keyword evidence="2" id="KW-1185">Reference proteome</keyword>
<organism evidence="1 2">
    <name type="scientific">Sapientia aquatica</name>
    <dbReference type="NCBI Taxonomy" id="1549640"/>
    <lineage>
        <taxon>Bacteria</taxon>
        <taxon>Pseudomonadati</taxon>
        <taxon>Pseudomonadota</taxon>
        <taxon>Betaproteobacteria</taxon>
        <taxon>Burkholderiales</taxon>
        <taxon>Oxalobacteraceae</taxon>
        <taxon>Sapientia</taxon>
    </lineage>
</organism>
<dbReference type="PIRSF" id="PIRSF030820">
    <property type="entry name" value="UCP030820"/>
    <property type="match status" value="1"/>
</dbReference>
<gene>
    <name evidence="1" type="ORF">E2I14_13550</name>
</gene>
<dbReference type="AlphaFoldDB" id="A0A4R5VYL1"/>
<dbReference type="RefSeq" id="WP_133329421.1">
    <property type="nucleotide sequence ID" value="NZ_SMYL01000007.1"/>
</dbReference>
<dbReference type="Proteomes" id="UP000294829">
    <property type="component" value="Unassembled WGS sequence"/>
</dbReference>
<evidence type="ECO:0000313" key="2">
    <source>
        <dbReference type="Proteomes" id="UP000294829"/>
    </source>
</evidence>
<dbReference type="OrthoDB" id="9800421at2"/>
<evidence type="ECO:0000313" key="1">
    <source>
        <dbReference type="EMBL" id="TDK64466.1"/>
    </source>
</evidence>
<dbReference type="EMBL" id="SMYL01000007">
    <property type="protein sequence ID" value="TDK64466.1"/>
    <property type="molecule type" value="Genomic_DNA"/>
</dbReference>
<comment type="caution">
    <text evidence="1">The sequence shown here is derived from an EMBL/GenBank/DDBJ whole genome shotgun (WGS) entry which is preliminary data.</text>
</comment>
<sequence>MREIIKDRQVVTDHWTVLRLTEEQTAESAQVPDGAVIVPLAVWKAQHATLSTRSDVGVWIASSERAEELKNDLNSLPLIAVDFPKFSDGRGYSIAYNLRGKLKFTGELRAIGDVLRDQLFYMQRVGFNSFATRPDRDIHEALKGLTDFSESYQTSIDQKAPLFRRVERSAGAVT</sequence>
<dbReference type="Pfam" id="PF06073">
    <property type="entry name" value="DUF934"/>
    <property type="match status" value="1"/>
</dbReference>